<gene>
    <name evidence="1" type="ORF">OXX778_LOCUS20454</name>
</gene>
<organism evidence="1 2">
    <name type="scientific">Brachionus calyciflorus</name>
    <dbReference type="NCBI Taxonomy" id="104777"/>
    <lineage>
        <taxon>Eukaryota</taxon>
        <taxon>Metazoa</taxon>
        <taxon>Spiralia</taxon>
        <taxon>Gnathifera</taxon>
        <taxon>Rotifera</taxon>
        <taxon>Eurotatoria</taxon>
        <taxon>Monogononta</taxon>
        <taxon>Pseudotrocha</taxon>
        <taxon>Ploima</taxon>
        <taxon>Brachionidae</taxon>
        <taxon>Brachionus</taxon>
    </lineage>
</organism>
<comment type="caution">
    <text evidence="1">The sequence shown here is derived from an EMBL/GenBank/DDBJ whole genome shotgun (WGS) entry which is preliminary data.</text>
</comment>
<dbReference type="AlphaFoldDB" id="A0A814N2J8"/>
<protein>
    <submittedName>
        <fullName evidence="1">Uncharacterized protein</fullName>
    </submittedName>
</protein>
<evidence type="ECO:0000313" key="1">
    <source>
        <dbReference type="EMBL" id="CAF1086552.1"/>
    </source>
</evidence>
<evidence type="ECO:0000313" key="2">
    <source>
        <dbReference type="Proteomes" id="UP000663879"/>
    </source>
</evidence>
<keyword evidence="2" id="KW-1185">Reference proteome</keyword>
<feature type="non-terminal residue" evidence="1">
    <location>
        <position position="21"/>
    </location>
</feature>
<proteinExistence type="predicted"/>
<reference evidence="1" key="1">
    <citation type="submission" date="2021-02" db="EMBL/GenBank/DDBJ databases">
        <authorList>
            <person name="Nowell W R."/>
        </authorList>
    </citation>
    <scope>NUCLEOTIDE SEQUENCE</scope>
    <source>
        <strain evidence="1">Ploen Becks lab</strain>
    </source>
</reference>
<accession>A0A814N2J8</accession>
<name>A0A814N2J8_9BILA</name>
<dbReference type="EMBL" id="CAJNOC010006821">
    <property type="protein sequence ID" value="CAF1086552.1"/>
    <property type="molecule type" value="Genomic_DNA"/>
</dbReference>
<dbReference type="Proteomes" id="UP000663879">
    <property type="component" value="Unassembled WGS sequence"/>
</dbReference>
<sequence>MSIDLIALSNWRRGLVAKAPV</sequence>